<protein>
    <submittedName>
        <fullName evidence="3">Fibrocystin-L-like isoform X1</fullName>
    </submittedName>
</protein>
<dbReference type="EMBL" id="REGN01012464">
    <property type="protein sequence ID" value="RMZ95337.1"/>
    <property type="molecule type" value="Genomic_DNA"/>
</dbReference>
<organism evidence="3 4">
    <name type="scientific">Brachionus plicatilis</name>
    <name type="common">Marine rotifer</name>
    <name type="synonym">Brachionus muelleri</name>
    <dbReference type="NCBI Taxonomy" id="10195"/>
    <lineage>
        <taxon>Eukaryota</taxon>
        <taxon>Metazoa</taxon>
        <taxon>Spiralia</taxon>
        <taxon>Gnathifera</taxon>
        <taxon>Rotifera</taxon>
        <taxon>Eurotatoria</taxon>
        <taxon>Monogononta</taxon>
        <taxon>Pseudotrocha</taxon>
        <taxon>Ploima</taxon>
        <taxon>Brachionidae</taxon>
        <taxon>Brachionus</taxon>
    </lineage>
</organism>
<dbReference type="InterPro" id="IPR013783">
    <property type="entry name" value="Ig-like_fold"/>
</dbReference>
<dbReference type="SUPFAM" id="SSF81296">
    <property type="entry name" value="E set domains"/>
    <property type="match status" value="3"/>
</dbReference>
<dbReference type="AlphaFoldDB" id="A0A3M7P9C5"/>
<dbReference type="STRING" id="10195.A0A3M7P9C5"/>
<evidence type="ECO:0000259" key="2">
    <source>
        <dbReference type="Pfam" id="PF01833"/>
    </source>
</evidence>
<evidence type="ECO:0000313" key="4">
    <source>
        <dbReference type="Proteomes" id="UP000276133"/>
    </source>
</evidence>
<keyword evidence="1" id="KW-0732">Signal</keyword>
<reference evidence="3 4" key="1">
    <citation type="journal article" date="2018" name="Sci. Rep.">
        <title>Genomic signatures of local adaptation to the degree of environmental predictability in rotifers.</title>
        <authorList>
            <person name="Franch-Gras L."/>
            <person name="Hahn C."/>
            <person name="Garcia-Roger E.M."/>
            <person name="Carmona M.J."/>
            <person name="Serra M."/>
            <person name="Gomez A."/>
        </authorList>
    </citation>
    <scope>NUCLEOTIDE SEQUENCE [LARGE SCALE GENOMIC DNA]</scope>
    <source>
        <strain evidence="3">HYR1</strain>
    </source>
</reference>
<accession>A0A3M7P9C5</accession>
<name>A0A3M7P9C5_BRAPC</name>
<sequence length="374" mass="41224">MTCQDSSSLNGNSPNIFTRQIQIGHALFAPLTDNILRTYHQKPQITVSINGLVSKCSNSCDFEWSNESTPIVESIAEQNSSLVTLMGYGFDLNPENNLVLIGETNCDVVWASENRLECVPEKGPLGSFSFSVNVFGKGLASLTALAANATYTFELDAYSVSPSTSGTGGGVIVNITGKGFSTNTKVSIDGINCAILAKSYQIISCIVPSNPTNISKSVNILISDNDQNKTLENLFFYDYDNTPYVSGISKTKLRVVGEETITINKTFTEENIQVYIGSNLAKILWSTNDSIVIQTPPNKPGFYPLIIPVNSYGNANLKMELNKFWNKKNRTIIANLCFILTQFSLDKRFFFEKFSDSKTHCLKADLYFDVLCIK</sequence>
<dbReference type="InterPro" id="IPR052387">
    <property type="entry name" value="Fibrocystin"/>
</dbReference>
<dbReference type="InterPro" id="IPR002909">
    <property type="entry name" value="IPT_dom"/>
</dbReference>
<evidence type="ECO:0000313" key="3">
    <source>
        <dbReference type="EMBL" id="RMZ95337.1"/>
    </source>
</evidence>
<comment type="caution">
    <text evidence="3">The sequence shown here is derived from an EMBL/GenBank/DDBJ whole genome shotgun (WGS) entry which is preliminary data.</text>
</comment>
<feature type="domain" description="IPT/TIG" evidence="2">
    <location>
        <begin position="243"/>
        <end position="314"/>
    </location>
</feature>
<feature type="domain" description="IPT/TIG" evidence="2">
    <location>
        <begin position="158"/>
        <end position="233"/>
    </location>
</feature>
<gene>
    <name evidence="3" type="ORF">BpHYR1_012837</name>
</gene>
<dbReference type="Proteomes" id="UP000276133">
    <property type="component" value="Unassembled WGS sequence"/>
</dbReference>
<dbReference type="PANTHER" id="PTHR46769:SF2">
    <property type="entry name" value="FIBROCYSTIN-L ISOFORM 2 PRECURSOR-RELATED"/>
    <property type="match status" value="1"/>
</dbReference>
<dbReference type="InterPro" id="IPR014756">
    <property type="entry name" value="Ig_E-set"/>
</dbReference>
<feature type="domain" description="IPT/TIG" evidence="2">
    <location>
        <begin position="78"/>
        <end position="136"/>
    </location>
</feature>
<dbReference type="PANTHER" id="PTHR46769">
    <property type="entry name" value="POLYCYSTIC KIDNEY AND HEPATIC DISEASE 1 (AUTOSOMAL RECESSIVE)-LIKE 1"/>
    <property type="match status" value="1"/>
</dbReference>
<dbReference type="Pfam" id="PF01833">
    <property type="entry name" value="TIG"/>
    <property type="match status" value="3"/>
</dbReference>
<dbReference type="CDD" id="cd00603">
    <property type="entry name" value="IPT_PCSR"/>
    <property type="match status" value="2"/>
</dbReference>
<dbReference type="Gene3D" id="2.60.40.10">
    <property type="entry name" value="Immunoglobulins"/>
    <property type="match status" value="3"/>
</dbReference>
<dbReference type="OrthoDB" id="120976at2759"/>
<evidence type="ECO:0000256" key="1">
    <source>
        <dbReference type="ARBA" id="ARBA00022729"/>
    </source>
</evidence>
<proteinExistence type="predicted"/>
<keyword evidence="4" id="KW-1185">Reference proteome</keyword>